<gene>
    <name evidence="1" type="ORF">BDP81DRAFT_188104</name>
</gene>
<evidence type="ECO:0000313" key="2">
    <source>
        <dbReference type="Proteomes" id="UP001243989"/>
    </source>
</evidence>
<dbReference type="GeneID" id="85467240"/>
<dbReference type="EMBL" id="JAHMHQ010000056">
    <property type="protein sequence ID" value="KAK1613500.1"/>
    <property type="molecule type" value="Genomic_DNA"/>
</dbReference>
<comment type="caution">
    <text evidence="1">The sequence shown here is derived from an EMBL/GenBank/DDBJ whole genome shotgun (WGS) entry which is preliminary data.</text>
</comment>
<keyword evidence="2" id="KW-1185">Reference proteome</keyword>
<name>A0AAI9ZBB9_9PEZI</name>
<dbReference type="AlphaFoldDB" id="A0AAI9ZBB9"/>
<proteinExistence type="predicted"/>
<accession>A0AAI9ZBB9</accession>
<sequence>MFFSSASLSTSGPYATPPTRQVIYIAKSAGVDRFCLGYVPISIFGYSCQMMVTLQQDAAETYMASTVTFPPTLSISSSHPASSLSGFRLDNTTYRPACLTIHAAIERPMDCESPTRRYVLSLTNSVPASTRLTRTGTLASACQSTIASRASCASAGLVTGQEAVVSTSKAGLDMDSETSCSWLASRASE</sequence>
<protein>
    <submittedName>
        <fullName evidence="1">Uncharacterized protein</fullName>
    </submittedName>
</protein>
<reference evidence="1" key="1">
    <citation type="submission" date="2021-06" db="EMBL/GenBank/DDBJ databases">
        <title>Comparative genomics, transcriptomics and evolutionary studies reveal genomic signatures of adaptation to plant cell wall in hemibiotrophic fungi.</title>
        <authorList>
            <consortium name="DOE Joint Genome Institute"/>
            <person name="Baroncelli R."/>
            <person name="Diaz J.F."/>
            <person name="Benocci T."/>
            <person name="Peng M."/>
            <person name="Battaglia E."/>
            <person name="Haridas S."/>
            <person name="Andreopoulos W."/>
            <person name="Labutti K."/>
            <person name="Pangilinan J."/>
            <person name="Floch G.L."/>
            <person name="Makela M.R."/>
            <person name="Henrissat B."/>
            <person name="Grigoriev I.V."/>
            <person name="Crouch J.A."/>
            <person name="De Vries R.P."/>
            <person name="Sukno S.A."/>
            <person name="Thon M.R."/>
        </authorList>
    </citation>
    <scope>NUCLEOTIDE SEQUENCE</scope>
    <source>
        <strain evidence="1">CBS 102054</strain>
    </source>
</reference>
<dbReference type="RefSeq" id="XP_060437375.1">
    <property type="nucleotide sequence ID" value="XM_060582378.1"/>
</dbReference>
<dbReference type="Proteomes" id="UP001243989">
    <property type="component" value="Unassembled WGS sequence"/>
</dbReference>
<evidence type="ECO:0000313" key="1">
    <source>
        <dbReference type="EMBL" id="KAK1613500.1"/>
    </source>
</evidence>
<organism evidence="1 2">
    <name type="scientific">Colletotrichum phormii</name>
    <dbReference type="NCBI Taxonomy" id="359342"/>
    <lineage>
        <taxon>Eukaryota</taxon>
        <taxon>Fungi</taxon>
        <taxon>Dikarya</taxon>
        <taxon>Ascomycota</taxon>
        <taxon>Pezizomycotina</taxon>
        <taxon>Sordariomycetes</taxon>
        <taxon>Hypocreomycetidae</taxon>
        <taxon>Glomerellales</taxon>
        <taxon>Glomerellaceae</taxon>
        <taxon>Colletotrichum</taxon>
        <taxon>Colletotrichum acutatum species complex</taxon>
    </lineage>
</organism>